<dbReference type="EMBL" id="LAZR01000814">
    <property type="protein sequence ID" value="KKN57209.1"/>
    <property type="molecule type" value="Genomic_DNA"/>
</dbReference>
<dbReference type="AlphaFoldDB" id="A0A0F9RR74"/>
<evidence type="ECO:0000259" key="6">
    <source>
        <dbReference type="Pfam" id="PF07669"/>
    </source>
</evidence>
<dbReference type="PANTHER" id="PTHR33841">
    <property type="entry name" value="DNA METHYLTRANSFERASE YEEA-RELATED"/>
    <property type="match status" value="1"/>
</dbReference>
<dbReference type="InterPro" id="IPR050953">
    <property type="entry name" value="N4_N6_ade-DNA_methylase"/>
</dbReference>
<dbReference type="InterPro" id="IPR041635">
    <property type="entry name" value="Type_ISP_LLaBIII_C"/>
</dbReference>
<keyword evidence="4" id="KW-0949">S-adenosyl-L-methionine</keyword>
<feature type="domain" description="Type ISP restriction-modification enzyme LLaBIII C-terminal specificity" evidence="7">
    <location>
        <begin position="743"/>
        <end position="1031"/>
    </location>
</feature>
<evidence type="ECO:0000256" key="5">
    <source>
        <dbReference type="ARBA" id="ARBA00047942"/>
    </source>
</evidence>
<dbReference type="PROSITE" id="PS00092">
    <property type="entry name" value="N6_MTASE"/>
    <property type="match status" value="1"/>
</dbReference>
<dbReference type="InterPro" id="IPR029063">
    <property type="entry name" value="SAM-dependent_MTases_sf"/>
</dbReference>
<proteinExistence type="predicted"/>
<dbReference type="Pfam" id="PF07669">
    <property type="entry name" value="Eco57I"/>
    <property type="match status" value="1"/>
</dbReference>
<evidence type="ECO:0000256" key="3">
    <source>
        <dbReference type="ARBA" id="ARBA00022679"/>
    </source>
</evidence>
<gene>
    <name evidence="8" type="ORF">LCGC14_0564550</name>
</gene>
<organism evidence="8">
    <name type="scientific">marine sediment metagenome</name>
    <dbReference type="NCBI Taxonomy" id="412755"/>
    <lineage>
        <taxon>unclassified sequences</taxon>
        <taxon>metagenomes</taxon>
        <taxon>ecological metagenomes</taxon>
    </lineage>
</organism>
<evidence type="ECO:0000256" key="1">
    <source>
        <dbReference type="ARBA" id="ARBA00011900"/>
    </source>
</evidence>
<dbReference type="GO" id="GO:0006304">
    <property type="term" value="P:DNA modification"/>
    <property type="evidence" value="ECO:0007669"/>
    <property type="project" value="InterPro"/>
</dbReference>
<dbReference type="PRINTS" id="PR00507">
    <property type="entry name" value="N12N6MTFRASE"/>
</dbReference>
<accession>A0A0F9RR74</accession>
<dbReference type="GO" id="GO:0003676">
    <property type="term" value="F:nucleic acid binding"/>
    <property type="evidence" value="ECO:0007669"/>
    <property type="project" value="InterPro"/>
</dbReference>
<dbReference type="SUPFAM" id="SSF53335">
    <property type="entry name" value="S-adenosyl-L-methionine-dependent methyltransferases"/>
    <property type="match status" value="1"/>
</dbReference>
<dbReference type="EC" id="2.1.1.72" evidence="1"/>
<dbReference type="InterPro" id="IPR011639">
    <property type="entry name" value="MethylTrfase_TaqI-like_dom"/>
</dbReference>
<keyword evidence="3" id="KW-0808">Transferase</keyword>
<dbReference type="Gene3D" id="3.40.50.150">
    <property type="entry name" value="Vaccinia Virus protein VP39"/>
    <property type="match status" value="1"/>
</dbReference>
<dbReference type="InterPro" id="IPR002052">
    <property type="entry name" value="DNA_methylase_N6_adenine_CS"/>
</dbReference>
<evidence type="ECO:0000256" key="2">
    <source>
        <dbReference type="ARBA" id="ARBA00022603"/>
    </source>
</evidence>
<sequence>MSNLIAEVNDLKSLILYLRDELDWPISEEDFEEIFFDYTPQELGIDKKYSVKINSIKQLRPLSEEQPWGVFFLSFERKKLPIVLLRRILKKLIRSRRIDNNRLKTWDLADLIFISFLGEKQQQKISFAHFTEQDLKLPGLRTFSWDDKETYFHYMQNKLDLEKLRWPEHVNETEKWREEWGDAFTIKHGSIISNSQELAKRMAEIAKNIRDQIKEIYKFEITSGPLHTLFDEFKRVLISDLNLTQFSDMYAQTITYGLFSARISQEGYFTEDDLFLKIPTTTPFLRKLFDELTSKGNEFQKLDYEDIGVNILINLLKNIDIDAILREFGAFTEDPVIHFYELFLKVYDPNQKVDRGVYYTPDPVVKYIVDGVDKILTDIFSQDHGLASTLIKNYKSSKDKEVNQPIVQILDPATGTGTFIKYTIKKIKEKFDLKYQALPKNERKKKWNSYVNDYLLNRIYGFELMMAPYAIAHFKIGLELIETGYSFKDDKRIGIYLCNTLDPPDEASVAYVYDKKKSKISRFQTLVPRLNFLTEESKNSDEIKANKRITVIIGNPPYKQSSKNDLPWINALIDDYKKDLDERNLKVLNDDYIKFIRFGQWKIEKTRMGVLSFITNNKYLDGQVYYRMRENLRKTFDDIYIVNLHGDLRKDEKGNPFDITVGVAICFLIKREDTSNKYANVYYIDIPQNDRAEKYNLLNEGFNFDKFKKIRETKKHYFIPIESEFLEKFEEMPVITDFFNKKPSTGIMMGKEHLVSDVDEQNLIENLDLFFNQQFEELEIYKINVNNTKTWEREVVLGNTTLENAVNAIQKIQYKGFDYKYLAYDRFIVEGHRIGYIDQISKNNPAITVTKKSRKSSFSTASLAYLPIEKCYMSTTDSAYAFLLKYNGKYNLNTSLVSYKVEPKQLFYYIFGILCSNEYRERYNEILLIDYPHIPLSNEESLFKEMSLLGQRISRAFKIDLEISEEFKLSKNESQSWIVKEPYYVRDEKRIYLNKENNSTYIEGISSDIWDYSIGQIKQIEQFLKARTYSENRMIKRICRGLNQEELNYLLKLCTSIEYILKISKEIDKVFIKIDP</sequence>
<reference evidence="8" key="1">
    <citation type="journal article" date="2015" name="Nature">
        <title>Complex archaea that bridge the gap between prokaryotes and eukaryotes.</title>
        <authorList>
            <person name="Spang A."/>
            <person name="Saw J.H."/>
            <person name="Jorgensen S.L."/>
            <person name="Zaremba-Niedzwiedzka K."/>
            <person name="Martijn J."/>
            <person name="Lind A.E."/>
            <person name="van Eijk R."/>
            <person name="Schleper C."/>
            <person name="Guy L."/>
            <person name="Ettema T.J."/>
        </authorList>
    </citation>
    <scope>NUCLEOTIDE SEQUENCE</scope>
</reference>
<protein>
    <recommendedName>
        <fullName evidence="1">site-specific DNA-methyltransferase (adenine-specific)</fullName>
        <ecNumber evidence="1">2.1.1.72</ecNumber>
    </recommendedName>
</protein>
<keyword evidence="2" id="KW-0489">Methyltransferase</keyword>
<dbReference type="GO" id="GO:0009007">
    <property type="term" value="F:site-specific DNA-methyltransferase (adenine-specific) activity"/>
    <property type="evidence" value="ECO:0007669"/>
    <property type="project" value="UniProtKB-EC"/>
</dbReference>
<comment type="catalytic activity">
    <reaction evidence="5">
        <text>a 2'-deoxyadenosine in DNA + S-adenosyl-L-methionine = an N(6)-methyl-2'-deoxyadenosine in DNA + S-adenosyl-L-homocysteine + H(+)</text>
        <dbReference type="Rhea" id="RHEA:15197"/>
        <dbReference type="Rhea" id="RHEA-COMP:12418"/>
        <dbReference type="Rhea" id="RHEA-COMP:12419"/>
        <dbReference type="ChEBI" id="CHEBI:15378"/>
        <dbReference type="ChEBI" id="CHEBI:57856"/>
        <dbReference type="ChEBI" id="CHEBI:59789"/>
        <dbReference type="ChEBI" id="CHEBI:90615"/>
        <dbReference type="ChEBI" id="CHEBI:90616"/>
        <dbReference type="EC" id="2.1.1.72"/>
    </reaction>
</comment>
<comment type="caution">
    <text evidence="8">The sequence shown here is derived from an EMBL/GenBank/DDBJ whole genome shotgun (WGS) entry which is preliminary data.</text>
</comment>
<feature type="domain" description="Type II methyltransferase M.TaqI-like" evidence="6">
    <location>
        <begin position="457"/>
        <end position="643"/>
    </location>
</feature>
<name>A0A0F9RR74_9ZZZZ</name>
<dbReference type="PANTHER" id="PTHR33841:SF1">
    <property type="entry name" value="DNA METHYLTRANSFERASE A"/>
    <property type="match status" value="1"/>
</dbReference>
<evidence type="ECO:0000313" key="8">
    <source>
        <dbReference type="EMBL" id="KKN57209.1"/>
    </source>
</evidence>
<evidence type="ECO:0000256" key="4">
    <source>
        <dbReference type="ARBA" id="ARBA00022691"/>
    </source>
</evidence>
<dbReference type="Pfam" id="PF18135">
    <property type="entry name" value="Type_ISP_C"/>
    <property type="match status" value="1"/>
</dbReference>
<evidence type="ECO:0000259" key="7">
    <source>
        <dbReference type="Pfam" id="PF18135"/>
    </source>
</evidence>
<dbReference type="GO" id="GO:0032259">
    <property type="term" value="P:methylation"/>
    <property type="evidence" value="ECO:0007669"/>
    <property type="project" value="UniProtKB-KW"/>
</dbReference>